<evidence type="ECO:0000313" key="3">
    <source>
        <dbReference type="Proteomes" id="UP000308114"/>
    </source>
</evidence>
<dbReference type="InterPro" id="IPR011008">
    <property type="entry name" value="Dimeric_a/b-barrel"/>
</dbReference>
<gene>
    <name evidence="2" type="ORF">C1I60_19125</name>
</gene>
<evidence type="ECO:0000313" key="2">
    <source>
        <dbReference type="EMBL" id="TKH41484.1"/>
    </source>
</evidence>
<evidence type="ECO:0000259" key="1">
    <source>
        <dbReference type="PROSITE" id="PS51725"/>
    </source>
</evidence>
<name>A0A4U2PW74_9BACL</name>
<dbReference type="EMBL" id="PNXQ01000016">
    <property type="protein sequence ID" value="TKH41484.1"/>
    <property type="molecule type" value="Genomic_DNA"/>
</dbReference>
<reference evidence="2 3" key="1">
    <citation type="submission" date="2018-01" db="EMBL/GenBank/DDBJ databases">
        <title>Bacillales members from the olive rhizosphere are effective biological control agents against Verticillium dahliae.</title>
        <authorList>
            <person name="Gomez-Lama C."/>
            <person name="Legarda G."/>
            <person name="Ruano-Rosa D."/>
            <person name="Pizarro-Tobias P."/>
            <person name="Valverde-Corredor A."/>
            <person name="Niqui J.L."/>
            <person name="Trivino J.C."/>
            <person name="Roca A."/>
            <person name="Mercado-Blanco J."/>
        </authorList>
    </citation>
    <scope>NUCLEOTIDE SEQUENCE [LARGE SCALE GENOMIC DNA]</scope>
    <source>
        <strain evidence="2 3">PIC167</strain>
    </source>
</reference>
<dbReference type="PROSITE" id="PS51725">
    <property type="entry name" value="ABM"/>
    <property type="match status" value="1"/>
</dbReference>
<dbReference type="GO" id="GO:0004497">
    <property type="term" value="F:monooxygenase activity"/>
    <property type="evidence" value="ECO:0007669"/>
    <property type="project" value="UniProtKB-KW"/>
</dbReference>
<dbReference type="Proteomes" id="UP000308114">
    <property type="component" value="Unassembled WGS sequence"/>
</dbReference>
<accession>A0A4U2PW74</accession>
<keyword evidence="2" id="KW-0503">Monooxygenase</keyword>
<protein>
    <submittedName>
        <fullName evidence="2">Antibiotic biosynthesis monooxygenase</fullName>
    </submittedName>
</protein>
<organism evidence="2 3">
    <name type="scientific">Paenibacillus terrae</name>
    <dbReference type="NCBI Taxonomy" id="159743"/>
    <lineage>
        <taxon>Bacteria</taxon>
        <taxon>Bacillati</taxon>
        <taxon>Bacillota</taxon>
        <taxon>Bacilli</taxon>
        <taxon>Bacillales</taxon>
        <taxon>Paenibacillaceae</taxon>
        <taxon>Paenibacillus</taxon>
    </lineage>
</organism>
<dbReference type="Pfam" id="PF03992">
    <property type="entry name" value="ABM"/>
    <property type="match status" value="1"/>
</dbReference>
<feature type="domain" description="ABM" evidence="1">
    <location>
        <begin position="8"/>
        <end position="98"/>
    </location>
</feature>
<proteinExistence type="predicted"/>
<dbReference type="InterPro" id="IPR007138">
    <property type="entry name" value="ABM_dom"/>
</dbReference>
<keyword evidence="2" id="KW-0560">Oxidoreductase</keyword>
<dbReference type="AlphaFoldDB" id="A0A4U2PW74"/>
<dbReference type="RefSeq" id="WP_137063160.1">
    <property type="nucleotide sequence ID" value="NZ_PNXQ01000016.1"/>
</dbReference>
<sequence>MTNNNNQIILNIRFKVKPGKKEDFRKQLFSLADIMSNETNFVNAIIHDDMDQSEDIVIYEIWKGTQESWLQEEFPKPYRKEYEGVLSELLNDRMVSWLIPVAEWGSNLTGASKKQSLK</sequence>
<dbReference type="Gene3D" id="3.30.70.100">
    <property type="match status" value="1"/>
</dbReference>
<dbReference type="SUPFAM" id="SSF54909">
    <property type="entry name" value="Dimeric alpha+beta barrel"/>
    <property type="match status" value="1"/>
</dbReference>
<comment type="caution">
    <text evidence="2">The sequence shown here is derived from an EMBL/GenBank/DDBJ whole genome shotgun (WGS) entry which is preliminary data.</text>
</comment>